<sequence>MPWIEMAAEGRIVEESDQGVVRQVTTHPSLHHHPFFFVDAWDDAMRALVLISHRTGSPQIWMELQDAGTLVQLTDEPDLAEWSVIPSRDGAWIYFVAGQTGKRVSPRTGDIETLVSFGAAEMREAGMVGAAMGTTALSASGRYWAVPVKSGSVSRFWLMDTLRGTAETFLEAPTIGHPQFCPDDDDLILFAGPMTDRVWVTDRAGNARRIFTRAHDLQWITHEVWRPGHRSVLFVDWSNGMNEIDISTGAVRPVTGFPVWHGAPDATGSWLVCDTNFPDRGLFRLDLAGAGEPDFLHAPRASSQGAHWAHPFPYNNGPVKVHAPQHTHPHPRVSPDGRHVVFTSDRSGVAQVYVMTLAR</sequence>
<dbReference type="OrthoDB" id="8432779at2"/>
<dbReference type="Pfam" id="PF07676">
    <property type="entry name" value="PD40"/>
    <property type="match status" value="1"/>
</dbReference>
<accession>A0A2U2C6Q0</accession>
<keyword evidence="2" id="KW-1185">Reference proteome</keyword>
<protein>
    <recommendedName>
        <fullName evidence="3">Oligogalacturonate lyase domain-containing protein</fullName>
    </recommendedName>
</protein>
<dbReference type="GeneID" id="94366437"/>
<dbReference type="RefSeq" id="WP_109534387.1">
    <property type="nucleotide sequence ID" value="NZ_QEYD01000010.1"/>
</dbReference>
<dbReference type="InterPro" id="IPR011659">
    <property type="entry name" value="WD40"/>
</dbReference>
<proteinExistence type="predicted"/>
<gene>
    <name evidence="1" type="ORF">C4N9_16190</name>
</gene>
<evidence type="ECO:0000313" key="1">
    <source>
        <dbReference type="EMBL" id="PWE27576.1"/>
    </source>
</evidence>
<comment type="caution">
    <text evidence="1">The sequence shown here is derived from an EMBL/GenBank/DDBJ whole genome shotgun (WGS) entry which is preliminary data.</text>
</comment>
<dbReference type="SUPFAM" id="SSF82171">
    <property type="entry name" value="DPP6 N-terminal domain-like"/>
    <property type="match status" value="1"/>
</dbReference>
<dbReference type="InterPro" id="IPR015943">
    <property type="entry name" value="WD40/YVTN_repeat-like_dom_sf"/>
</dbReference>
<name>A0A2U2C6Q0_9RHOB</name>
<dbReference type="Proteomes" id="UP000244940">
    <property type="component" value="Unassembled WGS sequence"/>
</dbReference>
<dbReference type="Gene3D" id="2.130.10.10">
    <property type="entry name" value="YVTN repeat-like/Quinoprotein amine dehydrogenase"/>
    <property type="match status" value="1"/>
</dbReference>
<dbReference type="EMBL" id="QEYD01000010">
    <property type="protein sequence ID" value="PWE27576.1"/>
    <property type="molecule type" value="Genomic_DNA"/>
</dbReference>
<evidence type="ECO:0008006" key="3">
    <source>
        <dbReference type="Google" id="ProtNLM"/>
    </source>
</evidence>
<dbReference type="AlphaFoldDB" id="A0A2U2C6Q0"/>
<organism evidence="1 2">
    <name type="scientific">Pararhodobacter marinus</name>
    <dbReference type="NCBI Taxonomy" id="2184063"/>
    <lineage>
        <taxon>Bacteria</taxon>
        <taxon>Pseudomonadati</taxon>
        <taxon>Pseudomonadota</taxon>
        <taxon>Alphaproteobacteria</taxon>
        <taxon>Rhodobacterales</taxon>
        <taxon>Paracoccaceae</taxon>
        <taxon>Pararhodobacter</taxon>
    </lineage>
</organism>
<evidence type="ECO:0000313" key="2">
    <source>
        <dbReference type="Proteomes" id="UP000244940"/>
    </source>
</evidence>
<reference evidence="1 2" key="1">
    <citation type="submission" date="2018-05" db="EMBL/GenBank/DDBJ databases">
        <title>Pararhodobacter marina sp. nov., isolated from deep-sea water of the Indian Ocean.</title>
        <authorList>
            <person name="Lai Q.Sr."/>
            <person name="Liu X."/>
            <person name="Shao Z."/>
        </authorList>
    </citation>
    <scope>NUCLEOTIDE SEQUENCE [LARGE SCALE GENOMIC DNA]</scope>
    <source>
        <strain evidence="1 2">CIC4N-9</strain>
    </source>
</reference>